<dbReference type="PANTHER" id="PTHR22726">
    <property type="entry name" value="METALLOENDOPEPTIDASE OMA1"/>
    <property type="match status" value="1"/>
</dbReference>
<dbReference type="GO" id="GO:0046872">
    <property type="term" value="F:metal ion binding"/>
    <property type="evidence" value="ECO:0007669"/>
    <property type="project" value="UniProtKB-KW"/>
</dbReference>
<dbReference type="Pfam" id="PF01435">
    <property type="entry name" value="Peptidase_M48"/>
    <property type="match status" value="1"/>
</dbReference>
<feature type="transmembrane region" description="Helical" evidence="7">
    <location>
        <begin position="115"/>
        <end position="133"/>
    </location>
</feature>
<keyword evidence="7" id="KW-0472">Membrane</keyword>
<dbReference type="InterPro" id="IPR051156">
    <property type="entry name" value="Mito/Outer_Membr_Metalloprot"/>
</dbReference>
<evidence type="ECO:0000313" key="10">
    <source>
        <dbReference type="Proteomes" id="UP000825935"/>
    </source>
</evidence>
<gene>
    <name evidence="9" type="ORF">KP509_04G085200</name>
</gene>
<evidence type="ECO:0000256" key="6">
    <source>
        <dbReference type="ARBA" id="ARBA00023049"/>
    </source>
</evidence>
<keyword evidence="7" id="KW-0812">Transmembrane</keyword>
<keyword evidence="3" id="KW-0479">Metal-binding</keyword>
<dbReference type="GO" id="GO:0004222">
    <property type="term" value="F:metalloendopeptidase activity"/>
    <property type="evidence" value="ECO:0007669"/>
    <property type="project" value="InterPro"/>
</dbReference>
<dbReference type="Proteomes" id="UP000825935">
    <property type="component" value="Chromosome 4"/>
</dbReference>
<evidence type="ECO:0000256" key="7">
    <source>
        <dbReference type="SAM" id="Phobius"/>
    </source>
</evidence>
<protein>
    <recommendedName>
        <fullName evidence="8">Peptidase M48 domain-containing protein</fullName>
    </recommendedName>
</protein>
<name>A0A8T2UUS8_CERRI</name>
<evidence type="ECO:0000259" key="8">
    <source>
        <dbReference type="Pfam" id="PF01435"/>
    </source>
</evidence>
<dbReference type="GO" id="GO:0051603">
    <property type="term" value="P:proteolysis involved in protein catabolic process"/>
    <property type="evidence" value="ECO:0007669"/>
    <property type="project" value="TreeGrafter"/>
</dbReference>
<feature type="domain" description="Peptidase M48" evidence="8">
    <location>
        <begin position="269"/>
        <end position="427"/>
    </location>
</feature>
<organism evidence="9 10">
    <name type="scientific">Ceratopteris richardii</name>
    <name type="common">Triangle waterfern</name>
    <dbReference type="NCBI Taxonomy" id="49495"/>
    <lineage>
        <taxon>Eukaryota</taxon>
        <taxon>Viridiplantae</taxon>
        <taxon>Streptophyta</taxon>
        <taxon>Embryophyta</taxon>
        <taxon>Tracheophyta</taxon>
        <taxon>Polypodiopsida</taxon>
        <taxon>Polypodiidae</taxon>
        <taxon>Polypodiales</taxon>
        <taxon>Pteridineae</taxon>
        <taxon>Pteridaceae</taxon>
        <taxon>Parkerioideae</taxon>
        <taxon>Ceratopteris</taxon>
    </lineage>
</organism>
<dbReference type="OrthoDB" id="7464992at2759"/>
<accession>A0A8T2UUS8</accession>
<keyword evidence="5" id="KW-0862">Zinc</keyword>
<keyword evidence="7" id="KW-1133">Transmembrane helix</keyword>
<dbReference type="GO" id="GO:0016020">
    <property type="term" value="C:membrane"/>
    <property type="evidence" value="ECO:0007669"/>
    <property type="project" value="TreeGrafter"/>
</dbReference>
<comment type="cofactor">
    <cofactor evidence="1">
        <name>Zn(2+)</name>
        <dbReference type="ChEBI" id="CHEBI:29105"/>
    </cofactor>
</comment>
<reference evidence="9" key="1">
    <citation type="submission" date="2021-08" db="EMBL/GenBank/DDBJ databases">
        <title>WGS assembly of Ceratopteris richardii.</title>
        <authorList>
            <person name="Marchant D.B."/>
            <person name="Chen G."/>
            <person name="Jenkins J."/>
            <person name="Shu S."/>
            <person name="Leebens-Mack J."/>
            <person name="Grimwood J."/>
            <person name="Schmutz J."/>
            <person name="Soltis P."/>
            <person name="Soltis D."/>
            <person name="Chen Z.-H."/>
        </authorList>
    </citation>
    <scope>NUCLEOTIDE SEQUENCE</scope>
    <source>
        <strain evidence="9">Whitten #5841</strain>
        <tissue evidence="9">Leaf</tissue>
    </source>
</reference>
<dbReference type="OMA" id="MITKNLW"/>
<dbReference type="EMBL" id="CM035409">
    <property type="protein sequence ID" value="KAH7439971.1"/>
    <property type="molecule type" value="Genomic_DNA"/>
</dbReference>
<dbReference type="AlphaFoldDB" id="A0A8T2UUS8"/>
<keyword evidence="4" id="KW-0378">Hydrolase</keyword>
<evidence type="ECO:0000256" key="4">
    <source>
        <dbReference type="ARBA" id="ARBA00022801"/>
    </source>
</evidence>
<evidence type="ECO:0000256" key="3">
    <source>
        <dbReference type="ARBA" id="ARBA00022723"/>
    </source>
</evidence>
<keyword evidence="2" id="KW-0645">Protease</keyword>
<keyword evidence="10" id="KW-1185">Reference proteome</keyword>
<evidence type="ECO:0000256" key="2">
    <source>
        <dbReference type="ARBA" id="ARBA00022670"/>
    </source>
</evidence>
<feature type="transmembrane region" description="Helical" evidence="7">
    <location>
        <begin position="335"/>
        <end position="354"/>
    </location>
</feature>
<dbReference type="InterPro" id="IPR001915">
    <property type="entry name" value="Peptidase_M48"/>
</dbReference>
<evidence type="ECO:0000256" key="5">
    <source>
        <dbReference type="ARBA" id="ARBA00022833"/>
    </source>
</evidence>
<sequence length="454" mass="51672">MWRYRVNRSIASVLWAQQRILGRSSRDTGTICEALSIEPSPIHRRPFSGSGESFLIGSSGRRCGTLLHRSSLFKGEFWGRRDVSPGCRQYYTDSQGLQHFRRRGLNSNNWSPRQIILIVLATGGLCGSVYFSNRETIPYTFRRHFVLIPPDIEGRLVESQFQALKQELKPFILPAFHPDTIRVRRIAKDIIEAVVKGTQLENSHTIEVEHSDQMHAFKEDGPGVSMWQHDASDSIATQWGDREENFDDQWMNKSRKKGLKSKAQPFVDHLKNTKWEVLVVNQDIVNAFCLPGGKIVVYTGLLKRFPSDKEIATVLGHEIGHVVARHAAERMTRHIFLTLVQLFFLAFLYAPDLLQSMSTLFLELPFSRSQELEADHIGLLLMAAAGYDPQTAPYVYEKLGEITKSSELLQYVTTHPSGKKRGERLRKTGTMEEAVRIYQDRSQGAEAEGFLRAL</sequence>
<proteinExistence type="predicted"/>
<evidence type="ECO:0000313" key="9">
    <source>
        <dbReference type="EMBL" id="KAH7439971.1"/>
    </source>
</evidence>
<dbReference type="PANTHER" id="PTHR22726:SF1">
    <property type="entry name" value="METALLOENDOPEPTIDASE OMA1, MITOCHONDRIAL"/>
    <property type="match status" value="1"/>
</dbReference>
<dbReference type="CDD" id="cd07331">
    <property type="entry name" value="M48C_Oma1_like"/>
    <property type="match status" value="1"/>
</dbReference>
<keyword evidence="6" id="KW-0482">Metalloprotease</keyword>
<dbReference type="Gene3D" id="3.30.2010.10">
    <property type="entry name" value="Metalloproteases ('zincins'), catalytic domain"/>
    <property type="match status" value="1"/>
</dbReference>
<evidence type="ECO:0000256" key="1">
    <source>
        <dbReference type="ARBA" id="ARBA00001947"/>
    </source>
</evidence>
<comment type="caution">
    <text evidence="9">The sequence shown here is derived from an EMBL/GenBank/DDBJ whole genome shotgun (WGS) entry which is preliminary data.</text>
</comment>